<gene>
    <name evidence="1" type="ORF">D8Y22_07360</name>
</gene>
<sequence>MHRRSFVALAAVVPLAGCSSLLGGGVDETLEDDQRVEFTADDGAELTVSVEVQEIFQPSEVDVEREGIMLRIDHVENGIVDTWTIEGSETFEITVDSGGTHAVIVSGGVADVTIE</sequence>
<dbReference type="EMBL" id="RBZW01000020">
    <property type="protein sequence ID" value="THE65522.1"/>
    <property type="molecule type" value="Genomic_DNA"/>
</dbReference>
<proteinExistence type="predicted"/>
<dbReference type="OrthoDB" id="166436at2157"/>
<name>A0A4S3TMR6_9EURY</name>
<dbReference type="Proteomes" id="UP000318864">
    <property type="component" value="Unassembled WGS sequence"/>
</dbReference>
<evidence type="ECO:0000313" key="2">
    <source>
        <dbReference type="Proteomes" id="UP000318864"/>
    </source>
</evidence>
<reference evidence="1 2" key="1">
    <citation type="submission" date="2018-10" db="EMBL/GenBank/DDBJ databases">
        <title>Natronolimnobius sp. XQ-INN 246 isolated from Inner Mongolia Autonomous Region of China.</title>
        <authorList>
            <person name="Xue Q."/>
        </authorList>
    </citation>
    <scope>NUCLEOTIDE SEQUENCE [LARGE SCALE GENOMIC DNA]</scope>
    <source>
        <strain evidence="1 2">XQ-INN 246</strain>
    </source>
</reference>
<keyword evidence="2" id="KW-1185">Reference proteome</keyword>
<evidence type="ECO:0000313" key="1">
    <source>
        <dbReference type="EMBL" id="THE65522.1"/>
    </source>
</evidence>
<accession>A0A4S3TMR6</accession>
<protein>
    <submittedName>
        <fullName evidence="1">Uncharacterized protein</fullName>
    </submittedName>
</protein>
<dbReference type="RefSeq" id="WP_141464055.1">
    <property type="nucleotide sequence ID" value="NZ_RBZW01000020.1"/>
</dbReference>
<dbReference type="AlphaFoldDB" id="A0A4S3TMR6"/>
<organism evidence="1 2">
    <name type="scientific">Salinadaptatus halalkaliphilus</name>
    <dbReference type="NCBI Taxonomy" id="2419781"/>
    <lineage>
        <taxon>Archaea</taxon>
        <taxon>Methanobacteriati</taxon>
        <taxon>Methanobacteriota</taxon>
        <taxon>Stenosarchaea group</taxon>
        <taxon>Halobacteria</taxon>
        <taxon>Halobacteriales</taxon>
        <taxon>Natrialbaceae</taxon>
        <taxon>Salinadaptatus</taxon>
    </lineage>
</organism>
<comment type="caution">
    <text evidence="1">The sequence shown here is derived from an EMBL/GenBank/DDBJ whole genome shotgun (WGS) entry which is preliminary data.</text>
</comment>